<sequence>MSQQYPQPPHVQMQPPKKNTTKTALIIVGSIFGGLVLIGILGSLGGGTTPEDTGAQAETTPTTAAPKAAPSSKPVARPTTPKVVVPVEPVAPPATSGVACEDQDDRTKPCAIKVGVAFKLGSHTVQAGWKTKDSYDSMTIVGKAKNTDDKSSTMFVHIKFLKGDEVLANVMCNTGDLEPGQVEAMNCIPDGTFTKKYDKVTVEATF</sequence>
<dbReference type="OrthoDB" id="3830182at2"/>
<evidence type="ECO:0000256" key="1">
    <source>
        <dbReference type="SAM" id="MobiDB-lite"/>
    </source>
</evidence>
<proteinExistence type="predicted"/>
<keyword evidence="2" id="KW-0472">Membrane</keyword>
<evidence type="ECO:0000313" key="3">
    <source>
        <dbReference type="EMBL" id="TCO35200.1"/>
    </source>
</evidence>
<accession>A0A4V2S143</accession>
<comment type="caution">
    <text evidence="3">The sequence shown here is derived from an EMBL/GenBank/DDBJ whole genome shotgun (WGS) entry which is preliminary data.</text>
</comment>
<name>A0A4V2S143_9ACTN</name>
<dbReference type="EMBL" id="SLWN01000001">
    <property type="protein sequence ID" value="TCO35200.1"/>
    <property type="molecule type" value="Genomic_DNA"/>
</dbReference>
<keyword evidence="2" id="KW-0812">Transmembrane</keyword>
<evidence type="ECO:0000313" key="4">
    <source>
        <dbReference type="Proteomes" id="UP000294508"/>
    </source>
</evidence>
<feature type="transmembrane region" description="Helical" evidence="2">
    <location>
        <begin position="23"/>
        <end position="44"/>
    </location>
</feature>
<reference evidence="3 4" key="1">
    <citation type="journal article" date="2015" name="Stand. Genomic Sci.">
        <title>Genomic Encyclopedia of Bacterial and Archaeal Type Strains, Phase III: the genomes of soil and plant-associated and newly described type strains.</title>
        <authorList>
            <person name="Whitman W.B."/>
            <person name="Woyke T."/>
            <person name="Klenk H.P."/>
            <person name="Zhou Y."/>
            <person name="Lilburn T.G."/>
            <person name="Beck B.J."/>
            <person name="De Vos P."/>
            <person name="Vandamme P."/>
            <person name="Eisen J.A."/>
            <person name="Garrity G."/>
            <person name="Hugenholtz P."/>
            <person name="Kyrpides N.C."/>
        </authorList>
    </citation>
    <scope>NUCLEOTIDE SEQUENCE [LARGE SCALE GENOMIC DNA]</scope>
    <source>
        <strain evidence="3 4">VKM Ac-2572</strain>
    </source>
</reference>
<keyword evidence="4" id="KW-1185">Reference proteome</keyword>
<feature type="compositionally biased region" description="Low complexity" evidence="1">
    <location>
        <begin position="59"/>
        <end position="80"/>
    </location>
</feature>
<organism evidence="3 4">
    <name type="scientific">Kribbella steppae</name>
    <dbReference type="NCBI Taxonomy" id="2512223"/>
    <lineage>
        <taxon>Bacteria</taxon>
        <taxon>Bacillati</taxon>
        <taxon>Actinomycetota</taxon>
        <taxon>Actinomycetes</taxon>
        <taxon>Propionibacteriales</taxon>
        <taxon>Kribbellaceae</taxon>
        <taxon>Kribbella</taxon>
    </lineage>
</organism>
<protein>
    <submittedName>
        <fullName evidence="3">Uncharacterized protein</fullName>
    </submittedName>
</protein>
<gene>
    <name evidence="3" type="ORF">EV652_10179</name>
</gene>
<dbReference type="RefSeq" id="WP_132206927.1">
    <property type="nucleotide sequence ID" value="NZ_SLWN01000001.1"/>
</dbReference>
<keyword evidence="2" id="KW-1133">Transmembrane helix</keyword>
<evidence type="ECO:0000256" key="2">
    <source>
        <dbReference type="SAM" id="Phobius"/>
    </source>
</evidence>
<feature type="region of interest" description="Disordered" evidence="1">
    <location>
        <begin position="49"/>
        <end position="80"/>
    </location>
</feature>
<dbReference type="Proteomes" id="UP000294508">
    <property type="component" value="Unassembled WGS sequence"/>
</dbReference>
<dbReference type="AlphaFoldDB" id="A0A4V2S143"/>